<organism evidence="15 16">
    <name type="scientific">Flavobacterium suzhouense</name>
    <dbReference type="NCBI Taxonomy" id="1529638"/>
    <lineage>
        <taxon>Bacteria</taxon>
        <taxon>Pseudomonadati</taxon>
        <taxon>Bacteroidota</taxon>
        <taxon>Flavobacteriia</taxon>
        <taxon>Flavobacteriales</taxon>
        <taxon>Flavobacteriaceae</taxon>
        <taxon>Flavobacterium</taxon>
    </lineage>
</organism>
<accession>A0ABW5NZI7</accession>
<dbReference type="Pfam" id="PF00580">
    <property type="entry name" value="UvrD-helicase"/>
    <property type="match status" value="1"/>
</dbReference>
<dbReference type="Pfam" id="PF13361">
    <property type="entry name" value="UvrD_C"/>
    <property type="match status" value="1"/>
</dbReference>
<evidence type="ECO:0000256" key="9">
    <source>
        <dbReference type="ARBA" id="ARBA00034808"/>
    </source>
</evidence>
<dbReference type="PANTHER" id="PTHR11070:SF2">
    <property type="entry name" value="ATP-DEPENDENT DNA HELICASE SRS2"/>
    <property type="match status" value="1"/>
</dbReference>
<dbReference type="Gene3D" id="1.10.10.160">
    <property type="match status" value="1"/>
</dbReference>
<keyword evidence="5 12" id="KW-0067">ATP-binding</keyword>
<gene>
    <name evidence="15" type="ORF">ACFSR3_15595</name>
</gene>
<comment type="caution">
    <text evidence="15">The sequence shown here is derived from an EMBL/GenBank/DDBJ whole genome shotgun (WGS) entry which is preliminary data.</text>
</comment>
<evidence type="ECO:0000256" key="7">
    <source>
        <dbReference type="ARBA" id="ARBA00023235"/>
    </source>
</evidence>
<evidence type="ECO:0000256" key="4">
    <source>
        <dbReference type="ARBA" id="ARBA00022806"/>
    </source>
</evidence>
<evidence type="ECO:0000256" key="12">
    <source>
        <dbReference type="PROSITE-ProRule" id="PRU00560"/>
    </source>
</evidence>
<comment type="similarity">
    <text evidence="1">Belongs to the helicase family. UvrD subfamily.</text>
</comment>
<sequence length="780" mass="88897">MDIRSYISQLNEAQQAPTLQKDGPMIVIAGAGSGKTRVLTLRIAYLMSQGVDAFNILALTFTNKAAKEMKKRIADIVGNSEAKNLWMGTFHSIFAKILRFEADKLGYPSNFTIYDSQDSVRLISSIIKEKQLDKDVYKPKQVLGRISSYKNSLITVKAYYNNPELQEADAMSKKPRLGEIYEAYVERCFKAGAMDFDDLLLRTNELLNRFPDVLAKYQDRFRYILVDEYQDTNHSQYLIVRALSDRFQNICVVGDDAQSIYAFRGANINNILNFQKDYENVQMYRLEQNYRSSRNIVEAANAIIDNNKTKLDKVVWTANDEGPKIKVHRSLTDGEEGRFVASTIFEQKMQHQLTNNKFAILYRTNAQSRAMEDALRKRDIPYRIYGGLSFYQRKEIKDILAYLRLVINPKDEEALIRVINYPARGIGDSTVEKLTVAANHYGRSIYEVMENIDRIDLKLNSGTKNKLNDFVTMVKSFQVINESQDAFFLADHVTKKTGLIQELKKDATPEGIARIENIEQLLSGIRDFIEGQKEVDGARGALSEFLEDVALATDMDNDTGDDDRVALMTIHLAKGLEFPHVFIVGMEEDLFPSAMSMNTRSELEEERRLFYVALTRAEHQAYLTYAQSRYRWGKLVDSEPSRFIEEITDKYLEYLTPAESNYKYKPMINADIFGDVDKSKLRLNKPTNTAPPKWVTDNEPKPDIPIRKLKPMNSNAPVSSGPAMPDTKLVIGNVVMHERFGKGKVLNLEGVGADKKAEIHFEVGGIKKLLLRFAKLDILS</sequence>
<dbReference type="GO" id="GO:0004386">
    <property type="term" value="F:helicase activity"/>
    <property type="evidence" value="ECO:0007669"/>
    <property type="project" value="UniProtKB-KW"/>
</dbReference>
<keyword evidence="16" id="KW-1185">Reference proteome</keyword>
<evidence type="ECO:0000256" key="8">
    <source>
        <dbReference type="ARBA" id="ARBA00034617"/>
    </source>
</evidence>
<evidence type="ECO:0000259" key="13">
    <source>
        <dbReference type="PROSITE" id="PS51198"/>
    </source>
</evidence>
<dbReference type="EMBL" id="JBHUMD010000029">
    <property type="protein sequence ID" value="MFD2603488.1"/>
    <property type="molecule type" value="Genomic_DNA"/>
</dbReference>
<feature type="domain" description="UvrD-like helicase ATP-binding" evidence="13">
    <location>
        <begin position="8"/>
        <end position="293"/>
    </location>
</feature>
<comment type="catalytic activity">
    <reaction evidence="8">
        <text>Couples ATP hydrolysis with the unwinding of duplex DNA by translocating in the 3'-5' direction.</text>
        <dbReference type="EC" id="5.6.2.4"/>
    </reaction>
</comment>
<dbReference type="InterPro" id="IPR027417">
    <property type="entry name" value="P-loop_NTPase"/>
</dbReference>
<evidence type="ECO:0000256" key="6">
    <source>
        <dbReference type="ARBA" id="ARBA00023125"/>
    </source>
</evidence>
<protein>
    <recommendedName>
        <fullName evidence="9">DNA 3'-5' helicase</fullName>
        <ecNumber evidence="9">5.6.2.4</ecNumber>
    </recommendedName>
    <alternativeName>
        <fullName evidence="10">DNA 3'-5' helicase II</fullName>
    </alternativeName>
</protein>
<evidence type="ECO:0000256" key="5">
    <source>
        <dbReference type="ARBA" id="ARBA00022840"/>
    </source>
</evidence>
<dbReference type="Gene3D" id="1.10.486.10">
    <property type="entry name" value="PCRA, domain 4"/>
    <property type="match status" value="1"/>
</dbReference>
<dbReference type="PROSITE" id="PS51198">
    <property type="entry name" value="UVRD_HELICASE_ATP_BIND"/>
    <property type="match status" value="1"/>
</dbReference>
<dbReference type="InterPro" id="IPR013986">
    <property type="entry name" value="DExx_box_DNA_helicase_dom_sf"/>
</dbReference>
<keyword evidence="6" id="KW-0238">DNA-binding</keyword>
<keyword evidence="2 12" id="KW-0547">Nucleotide-binding</keyword>
<name>A0ABW5NZI7_9FLAO</name>
<evidence type="ECO:0000256" key="1">
    <source>
        <dbReference type="ARBA" id="ARBA00009922"/>
    </source>
</evidence>
<dbReference type="SUPFAM" id="SSF52540">
    <property type="entry name" value="P-loop containing nucleoside triphosphate hydrolases"/>
    <property type="match status" value="1"/>
</dbReference>
<dbReference type="CDD" id="cd18807">
    <property type="entry name" value="SF1_C_UvrD"/>
    <property type="match status" value="1"/>
</dbReference>
<reference evidence="16" key="1">
    <citation type="journal article" date="2019" name="Int. J. Syst. Evol. Microbiol.">
        <title>The Global Catalogue of Microorganisms (GCM) 10K type strain sequencing project: providing services to taxonomists for standard genome sequencing and annotation.</title>
        <authorList>
            <consortium name="The Broad Institute Genomics Platform"/>
            <consortium name="The Broad Institute Genome Sequencing Center for Infectious Disease"/>
            <person name="Wu L."/>
            <person name="Ma J."/>
        </authorList>
    </citation>
    <scope>NUCLEOTIDE SEQUENCE [LARGE SCALE GENOMIC DNA]</scope>
    <source>
        <strain evidence="16">KCTC 42107</strain>
    </source>
</reference>
<proteinExistence type="inferred from homology"/>
<keyword evidence="4 12" id="KW-0347">Helicase</keyword>
<evidence type="ECO:0000256" key="3">
    <source>
        <dbReference type="ARBA" id="ARBA00022801"/>
    </source>
</evidence>
<comment type="catalytic activity">
    <reaction evidence="11">
        <text>ATP + H2O = ADP + phosphate + H(+)</text>
        <dbReference type="Rhea" id="RHEA:13065"/>
        <dbReference type="ChEBI" id="CHEBI:15377"/>
        <dbReference type="ChEBI" id="CHEBI:15378"/>
        <dbReference type="ChEBI" id="CHEBI:30616"/>
        <dbReference type="ChEBI" id="CHEBI:43474"/>
        <dbReference type="ChEBI" id="CHEBI:456216"/>
        <dbReference type="EC" id="5.6.2.4"/>
    </reaction>
</comment>
<dbReference type="InterPro" id="IPR014017">
    <property type="entry name" value="DNA_helicase_UvrD-like_C"/>
</dbReference>
<dbReference type="RefSeq" id="WP_379822294.1">
    <property type="nucleotide sequence ID" value="NZ_JBHUMD010000029.1"/>
</dbReference>
<evidence type="ECO:0000313" key="16">
    <source>
        <dbReference type="Proteomes" id="UP001597480"/>
    </source>
</evidence>
<keyword evidence="7" id="KW-0413">Isomerase</keyword>
<evidence type="ECO:0000256" key="10">
    <source>
        <dbReference type="ARBA" id="ARBA00034923"/>
    </source>
</evidence>
<dbReference type="GO" id="GO:0016787">
    <property type="term" value="F:hydrolase activity"/>
    <property type="evidence" value="ECO:0007669"/>
    <property type="project" value="UniProtKB-KW"/>
</dbReference>
<feature type="domain" description="UvrD-like helicase C-terminal" evidence="14">
    <location>
        <begin position="294"/>
        <end position="575"/>
    </location>
</feature>
<evidence type="ECO:0000313" key="15">
    <source>
        <dbReference type="EMBL" id="MFD2603488.1"/>
    </source>
</evidence>
<dbReference type="CDD" id="cd17932">
    <property type="entry name" value="DEXQc_UvrD"/>
    <property type="match status" value="1"/>
</dbReference>
<feature type="binding site" evidence="12">
    <location>
        <begin position="29"/>
        <end position="36"/>
    </location>
    <ligand>
        <name>ATP</name>
        <dbReference type="ChEBI" id="CHEBI:30616"/>
    </ligand>
</feature>
<dbReference type="Gene3D" id="3.40.50.300">
    <property type="entry name" value="P-loop containing nucleotide triphosphate hydrolases"/>
    <property type="match status" value="2"/>
</dbReference>
<evidence type="ECO:0000259" key="14">
    <source>
        <dbReference type="PROSITE" id="PS51217"/>
    </source>
</evidence>
<evidence type="ECO:0000256" key="2">
    <source>
        <dbReference type="ARBA" id="ARBA00022741"/>
    </source>
</evidence>
<dbReference type="PROSITE" id="PS51217">
    <property type="entry name" value="UVRD_HELICASE_CTER"/>
    <property type="match status" value="1"/>
</dbReference>
<dbReference type="EC" id="5.6.2.4" evidence="9"/>
<keyword evidence="3 12" id="KW-0378">Hydrolase</keyword>
<dbReference type="InterPro" id="IPR000212">
    <property type="entry name" value="DNA_helicase_UvrD/REP"/>
</dbReference>
<dbReference type="InterPro" id="IPR014016">
    <property type="entry name" value="UvrD-like_ATP-bd"/>
</dbReference>
<evidence type="ECO:0000256" key="11">
    <source>
        <dbReference type="ARBA" id="ARBA00048988"/>
    </source>
</evidence>
<dbReference type="Pfam" id="PF21196">
    <property type="entry name" value="PcrA_UvrD_tudor"/>
    <property type="match status" value="1"/>
</dbReference>
<dbReference type="Proteomes" id="UP001597480">
    <property type="component" value="Unassembled WGS sequence"/>
</dbReference>
<dbReference type="PANTHER" id="PTHR11070">
    <property type="entry name" value="UVRD / RECB / PCRA DNA HELICASE FAMILY MEMBER"/>
    <property type="match status" value="1"/>
</dbReference>